<organism evidence="2 3">
    <name type="scientific">Asanoa siamensis</name>
    <dbReference type="NCBI Taxonomy" id="926357"/>
    <lineage>
        <taxon>Bacteria</taxon>
        <taxon>Bacillati</taxon>
        <taxon>Actinomycetota</taxon>
        <taxon>Actinomycetes</taxon>
        <taxon>Micromonosporales</taxon>
        <taxon>Micromonosporaceae</taxon>
        <taxon>Asanoa</taxon>
    </lineage>
</organism>
<gene>
    <name evidence="2" type="ORF">Asi02nite_01140</name>
</gene>
<evidence type="ECO:0000256" key="1">
    <source>
        <dbReference type="SAM" id="MobiDB-lite"/>
    </source>
</evidence>
<proteinExistence type="predicted"/>
<accession>A0ABQ4CH24</accession>
<keyword evidence="3" id="KW-1185">Reference proteome</keyword>
<protein>
    <submittedName>
        <fullName evidence="2">Uncharacterized protein</fullName>
    </submittedName>
</protein>
<name>A0ABQ4CH24_9ACTN</name>
<dbReference type="EMBL" id="BONE01000001">
    <property type="protein sequence ID" value="GIF70596.1"/>
    <property type="molecule type" value="Genomic_DNA"/>
</dbReference>
<feature type="region of interest" description="Disordered" evidence="1">
    <location>
        <begin position="16"/>
        <end position="79"/>
    </location>
</feature>
<evidence type="ECO:0000313" key="3">
    <source>
        <dbReference type="Proteomes" id="UP000604117"/>
    </source>
</evidence>
<reference evidence="2 3" key="1">
    <citation type="submission" date="2021-01" db="EMBL/GenBank/DDBJ databases">
        <title>Whole genome shotgun sequence of Asanoa siamensis NBRC 107932.</title>
        <authorList>
            <person name="Komaki H."/>
            <person name="Tamura T."/>
        </authorList>
    </citation>
    <scope>NUCLEOTIDE SEQUENCE [LARGE SCALE GENOMIC DNA]</scope>
    <source>
        <strain evidence="2 3">NBRC 107932</strain>
    </source>
</reference>
<feature type="compositionally biased region" description="Low complexity" evidence="1">
    <location>
        <begin position="38"/>
        <end position="54"/>
    </location>
</feature>
<comment type="caution">
    <text evidence="2">The sequence shown here is derived from an EMBL/GenBank/DDBJ whole genome shotgun (WGS) entry which is preliminary data.</text>
</comment>
<dbReference type="Proteomes" id="UP000604117">
    <property type="component" value="Unassembled WGS sequence"/>
</dbReference>
<sequence>MPLFSADGAARTQVAHCAPDGNVDPGGSVTNRAGPFSAGRVVDDVPVGGAAGSDQPPSASLQPVPVRPSAPPELAGDRSACAESVPARAMIAAVAATATIGQRCRLMRLLTPSDRMRGRFSRSTGQKDI</sequence>
<evidence type="ECO:0000313" key="2">
    <source>
        <dbReference type="EMBL" id="GIF70596.1"/>
    </source>
</evidence>